<evidence type="ECO:0000313" key="3">
    <source>
        <dbReference type="EMBL" id="CAH1790663.1"/>
    </source>
</evidence>
<feature type="compositionally biased region" description="Polar residues" evidence="1">
    <location>
        <begin position="1"/>
        <end position="14"/>
    </location>
</feature>
<feature type="region of interest" description="Disordered" evidence="1">
    <location>
        <begin position="1"/>
        <end position="61"/>
    </location>
</feature>
<dbReference type="PANTHER" id="PTHR31840:SF1">
    <property type="entry name" value="COILED-COIL DOMAIN-CONTAINING PROTEIN 97"/>
    <property type="match status" value="1"/>
</dbReference>
<name>A0A8S4PBV0_OWEFU</name>
<dbReference type="PANTHER" id="PTHR31840">
    <property type="entry name" value="COILED-COIL DOMAIN-CONTAINING PROTEIN 97"/>
    <property type="match status" value="1"/>
</dbReference>
<evidence type="ECO:0000259" key="2">
    <source>
        <dbReference type="Pfam" id="PF09747"/>
    </source>
</evidence>
<feature type="region of interest" description="Disordered" evidence="1">
    <location>
        <begin position="247"/>
        <end position="284"/>
    </location>
</feature>
<feature type="compositionally biased region" description="Acidic residues" evidence="1">
    <location>
        <begin position="253"/>
        <end position="274"/>
    </location>
</feature>
<reference evidence="3" key="1">
    <citation type="submission" date="2022-03" db="EMBL/GenBank/DDBJ databases">
        <authorList>
            <person name="Martin C."/>
        </authorList>
    </citation>
    <scope>NUCLEOTIDE SEQUENCE</scope>
</reference>
<comment type="caution">
    <text evidence="3">The sequence shown here is derived from an EMBL/GenBank/DDBJ whole genome shotgun (WGS) entry which is preliminary data.</text>
</comment>
<dbReference type="Proteomes" id="UP000749559">
    <property type="component" value="Unassembled WGS sequence"/>
</dbReference>
<sequence length="386" mass="44947">MDASSENITSGGSSTEKDCDAGVTKEKPENNETMKDTRKVEEDTDIADSQMNDLVNTPDDKTIDDTTSELLCAGNSDNLRHSILYRLANTDAHFKHQQRDEPDLTHKEKYDIANDILEKNVSTFLSRFGKYLQPSDLDYFEPYRGDYIIDFYLKDIPKQQSDKLNKRKVSNRRYEAMKDMTANSDYFSEDSMKMRDPLLYEQMIGKYLDDDEINERAGIDKTDMRMSSIILQHLEMRQESAIRELQRDKEECQMEEEDDDDDDDEDDSEMEEEQETKTKNKDGKLSDGEKLLLRQEFIQTMQERFIDGKDLDFDYSEVDGNVEYDSLAIREQDELEQYFDGDYSDNEQDDVSIESDNTDREFVAMETVADKVNKLAGKTKDLHCKD</sequence>
<feature type="compositionally biased region" description="Basic and acidic residues" evidence="1">
    <location>
        <begin position="275"/>
        <end position="284"/>
    </location>
</feature>
<feature type="compositionally biased region" description="Basic and acidic residues" evidence="1">
    <location>
        <begin position="15"/>
        <end position="41"/>
    </location>
</feature>
<dbReference type="AlphaFoldDB" id="A0A8S4PBV0"/>
<gene>
    <name evidence="3" type="ORF">OFUS_LOCUS15840</name>
</gene>
<feature type="domain" description="CCD97-like C-terminal" evidence="2">
    <location>
        <begin position="171"/>
        <end position="342"/>
    </location>
</feature>
<evidence type="ECO:0000256" key="1">
    <source>
        <dbReference type="SAM" id="MobiDB-lite"/>
    </source>
</evidence>
<dbReference type="InterPro" id="IPR040233">
    <property type="entry name" value="CCD97-like_C"/>
</dbReference>
<dbReference type="OrthoDB" id="333176at2759"/>
<organism evidence="3 4">
    <name type="scientific">Owenia fusiformis</name>
    <name type="common">Polychaete worm</name>
    <dbReference type="NCBI Taxonomy" id="6347"/>
    <lineage>
        <taxon>Eukaryota</taxon>
        <taxon>Metazoa</taxon>
        <taxon>Spiralia</taxon>
        <taxon>Lophotrochozoa</taxon>
        <taxon>Annelida</taxon>
        <taxon>Polychaeta</taxon>
        <taxon>Sedentaria</taxon>
        <taxon>Canalipalpata</taxon>
        <taxon>Sabellida</taxon>
        <taxon>Oweniida</taxon>
        <taxon>Oweniidae</taxon>
        <taxon>Owenia</taxon>
    </lineage>
</organism>
<dbReference type="InterPro" id="IPR018613">
    <property type="entry name" value="Ccdc97-like"/>
</dbReference>
<proteinExistence type="predicted"/>
<dbReference type="Pfam" id="PF09747">
    <property type="entry name" value="CCD97-like_C"/>
    <property type="match status" value="1"/>
</dbReference>
<dbReference type="EMBL" id="CAIIXF020000008">
    <property type="protein sequence ID" value="CAH1790663.1"/>
    <property type="molecule type" value="Genomic_DNA"/>
</dbReference>
<evidence type="ECO:0000313" key="4">
    <source>
        <dbReference type="Proteomes" id="UP000749559"/>
    </source>
</evidence>
<protein>
    <recommendedName>
        <fullName evidence="2">CCD97-like C-terminal domain-containing protein</fullName>
    </recommendedName>
</protein>
<keyword evidence="4" id="KW-1185">Reference proteome</keyword>
<accession>A0A8S4PBV0</accession>